<feature type="compositionally biased region" description="Acidic residues" evidence="1">
    <location>
        <begin position="16"/>
        <end position="27"/>
    </location>
</feature>
<dbReference type="PANTHER" id="PTHR12757:SF1">
    <property type="entry name" value="PROTEIN SALIVARY GLANDS MARRED"/>
    <property type="match status" value="1"/>
</dbReference>
<dbReference type="EMBL" id="CAXLJL010000645">
    <property type="protein sequence ID" value="CAL5139781.1"/>
    <property type="molecule type" value="Genomic_DNA"/>
</dbReference>
<reference evidence="2" key="1">
    <citation type="submission" date="2024-06" db="EMBL/GenBank/DDBJ databases">
        <authorList>
            <person name="Liu X."/>
            <person name="Lenzi L."/>
            <person name="Haldenby T S."/>
            <person name="Uol C."/>
        </authorList>
    </citation>
    <scope>NUCLEOTIDE SEQUENCE</scope>
</reference>
<name>A0AAV2TV04_CALDB</name>
<evidence type="ECO:0000256" key="1">
    <source>
        <dbReference type="SAM" id="MobiDB-lite"/>
    </source>
</evidence>
<dbReference type="Pfam" id="PF05527">
    <property type="entry name" value="TNFAIP8"/>
    <property type="match status" value="1"/>
</dbReference>
<dbReference type="GO" id="GO:0042981">
    <property type="term" value="P:regulation of apoptotic process"/>
    <property type="evidence" value="ECO:0007669"/>
    <property type="project" value="InterPro"/>
</dbReference>
<dbReference type="Proteomes" id="UP001497525">
    <property type="component" value="Unassembled WGS sequence"/>
</dbReference>
<dbReference type="Gene3D" id="1.20.1440.160">
    <property type="entry name" value="Tumor necrosis factor alpha-induced protein 8-like"/>
    <property type="match status" value="1"/>
</dbReference>
<proteinExistence type="predicted"/>
<evidence type="ECO:0000313" key="2">
    <source>
        <dbReference type="EMBL" id="CAL5139781.1"/>
    </source>
</evidence>
<protein>
    <submittedName>
        <fullName evidence="2">Uncharacterized protein</fullName>
    </submittedName>
</protein>
<organism evidence="2 3">
    <name type="scientific">Calicophoron daubneyi</name>
    <name type="common">Rumen fluke</name>
    <name type="synonym">Paramphistomum daubneyi</name>
    <dbReference type="NCBI Taxonomy" id="300641"/>
    <lineage>
        <taxon>Eukaryota</taxon>
        <taxon>Metazoa</taxon>
        <taxon>Spiralia</taxon>
        <taxon>Lophotrochozoa</taxon>
        <taxon>Platyhelminthes</taxon>
        <taxon>Trematoda</taxon>
        <taxon>Digenea</taxon>
        <taxon>Plagiorchiida</taxon>
        <taxon>Pronocephalata</taxon>
        <taxon>Paramphistomoidea</taxon>
        <taxon>Paramphistomidae</taxon>
        <taxon>Calicophoron</taxon>
    </lineage>
</organism>
<feature type="region of interest" description="Disordered" evidence="1">
    <location>
        <begin position="1"/>
        <end position="51"/>
    </location>
</feature>
<dbReference type="PANTHER" id="PTHR12757">
    <property type="entry name" value="TUMOR NECROSIS FACTOR INDUCED PROTEIN"/>
    <property type="match status" value="1"/>
</dbReference>
<sequence>MSTENKCPIGNHSPQDPEDEDSPDENADICYSSDSDDESVNDHSKKTSPNSLKVRAQKNIVGRVVKGRHSIRPLIGRAPAEALKSFERLVQSVVQSKSETKRIMHSTIKTVAKFWVAVKNRTLNDEQMHYAEGVKDEMRTVALTFISFARTEYTYNRKFLTDHLFQCQKYLLRSVTGVLSEKSHARINYIFSKITDPNLMDKAFSPSATKEQKTAVVTFADSLERVLDDLT</sequence>
<dbReference type="AlphaFoldDB" id="A0AAV2TV04"/>
<dbReference type="InterPro" id="IPR038355">
    <property type="entry name" value="TNFAIP8_sf"/>
</dbReference>
<evidence type="ECO:0000313" key="3">
    <source>
        <dbReference type="Proteomes" id="UP001497525"/>
    </source>
</evidence>
<accession>A0AAV2TV04</accession>
<dbReference type="GO" id="GO:0005737">
    <property type="term" value="C:cytoplasm"/>
    <property type="evidence" value="ECO:0007669"/>
    <property type="project" value="TreeGrafter"/>
</dbReference>
<comment type="caution">
    <text evidence="2">The sequence shown here is derived from an EMBL/GenBank/DDBJ whole genome shotgun (WGS) entry which is preliminary data.</text>
</comment>
<gene>
    <name evidence="2" type="ORF">CDAUBV1_LOCUS14974</name>
</gene>
<dbReference type="InterPro" id="IPR008477">
    <property type="entry name" value="TNFAIP8-like"/>
</dbReference>